<feature type="transmembrane region" description="Helical" evidence="8">
    <location>
        <begin position="7"/>
        <end position="28"/>
    </location>
</feature>
<dbReference type="OrthoDB" id="10037617at2759"/>
<feature type="transmembrane region" description="Helical" evidence="8">
    <location>
        <begin position="140"/>
        <end position="164"/>
    </location>
</feature>
<dbReference type="PROSITE" id="PS50262">
    <property type="entry name" value="G_PROTEIN_RECEP_F1_2"/>
    <property type="match status" value="1"/>
</dbReference>
<reference evidence="10 11" key="1">
    <citation type="submission" date="2020-08" db="EMBL/GenBank/DDBJ databases">
        <authorList>
            <person name="Hejnol A."/>
        </authorList>
    </citation>
    <scope>NUCLEOTIDE SEQUENCE [LARGE SCALE GENOMIC DNA]</scope>
</reference>
<feature type="domain" description="G-protein coupled receptors family 1 profile" evidence="9">
    <location>
        <begin position="1"/>
        <end position="251"/>
    </location>
</feature>
<dbReference type="AlphaFoldDB" id="A0A7I8VKP0"/>
<evidence type="ECO:0000259" key="9">
    <source>
        <dbReference type="PROSITE" id="PS50262"/>
    </source>
</evidence>
<dbReference type="EMBL" id="CAJFCJ010000007">
    <property type="protein sequence ID" value="CAD5116800.1"/>
    <property type="molecule type" value="Genomic_DNA"/>
</dbReference>
<dbReference type="PANTHER" id="PTHR45695:SF15">
    <property type="entry name" value="OPSIN RH2"/>
    <property type="match status" value="1"/>
</dbReference>
<dbReference type="Gene3D" id="1.20.1070.10">
    <property type="entry name" value="Rhodopsin 7-helix transmembrane proteins"/>
    <property type="match status" value="1"/>
</dbReference>
<dbReference type="SUPFAM" id="SSF81321">
    <property type="entry name" value="Family A G protein-coupled receptor-like"/>
    <property type="match status" value="1"/>
</dbReference>
<feature type="transmembrane region" description="Helical" evidence="8">
    <location>
        <begin position="48"/>
        <end position="66"/>
    </location>
</feature>
<dbReference type="PANTHER" id="PTHR45695">
    <property type="entry name" value="LEUCOKININ RECEPTOR-RELATED"/>
    <property type="match status" value="1"/>
</dbReference>
<sequence length="372" mass="42613">MRRVKNLFLVNLAVADLCMTLLCMPLSVANAVDNRWYYGEFLCKSSNLLQGTTVFASIFTLTALSVDRYFAFKSFMRHRIATKAKAMLTLSLIWILSALCAFPQFLAMRTTKPVTNWPESIYFCTSSSMNGTTGILFRRSYGTCVLIVLYIVPMLVMLSSYLSIARRIWSGPLQSNSVNLNGTSIDVGKRKITKMLFIVVLMFIICWMPYSIMSFVMDLTTGEETATTIRMIFNYVLLLAHANCAVNPILYWVLNKSFRHCMQNLMGCKAGITDSPSIRRKDRRAASQKFRIVKRRGRVHRPELIPGGKQSAIKRPNPMKFRYDFADHRLYRDSTSSNEDLRSSSTRLTKLESYRSPSTYIEINEEYKEGYV</sequence>
<dbReference type="Proteomes" id="UP000549394">
    <property type="component" value="Unassembled WGS sequence"/>
</dbReference>
<dbReference type="Pfam" id="PF00001">
    <property type="entry name" value="7tm_1"/>
    <property type="match status" value="1"/>
</dbReference>
<evidence type="ECO:0000256" key="5">
    <source>
        <dbReference type="ARBA" id="ARBA00023136"/>
    </source>
</evidence>
<evidence type="ECO:0000256" key="8">
    <source>
        <dbReference type="SAM" id="Phobius"/>
    </source>
</evidence>
<dbReference type="InterPro" id="IPR017452">
    <property type="entry name" value="GPCR_Rhodpsn_7TM"/>
</dbReference>
<accession>A0A7I8VKP0</accession>
<keyword evidence="2 8" id="KW-0812">Transmembrane</keyword>
<keyword evidence="6" id="KW-0675">Receptor</keyword>
<evidence type="ECO:0000313" key="11">
    <source>
        <dbReference type="Proteomes" id="UP000549394"/>
    </source>
</evidence>
<feature type="transmembrane region" description="Helical" evidence="8">
    <location>
        <begin position="232"/>
        <end position="254"/>
    </location>
</feature>
<proteinExistence type="predicted"/>
<dbReference type="PRINTS" id="PR00237">
    <property type="entry name" value="GPCRRHODOPSN"/>
</dbReference>
<feature type="transmembrane region" description="Helical" evidence="8">
    <location>
        <begin position="87"/>
        <end position="107"/>
    </location>
</feature>
<comment type="caution">
    <text evidence="10">The sequence shown here is derived from an EMBL/GenBank/DDBJ whole genome shotgun (WGS) entry which is preliminary data.</text>
</comment>
<name>A0A7I8VKP0_9ANNE</name>
<feature type="transmembrane region" description="Helical" evidence="8">
    <location>
        <begin position="195"/>
        <end position="212"/>
    </location>
</feature>
<evidence type="ECO:0000256" key="7">
    <source>
        <dbReference type="ARBA" id="ARBA00023224"/>
    </source>
</evidence>
<protein>
    <submittedName>
        <fullName evidence="10">DgyrCDS5648</fullName>
    </submittedName>
</protein>
<dbReference type="InterPro" id="IPR000276">
    <property type="entry name" value="GPCR_Rhodpsn"/>
</dbReference>
<organism evidence="10 11">
    <name type="scientific">Dimorphilus gyrociliatus</name>
    <dbReference type="NCBI Taxonomy" id="2664684"/>
    <lineage>
        <taxon>Eukaryota</taxon>
        <taxon>Metazoa</taxon>
        <taxon>Spiralia</taxon>
        <taxon>Lophotrochozoa</taxon>
        <taxon>Annelida</taxon>
        <taxon>Polychaeta</taxon>
        <taxon>Polychaeta incertae sedis</taxon>
        <taxon>Dinophilidae</taxon>
        <taxon>Dimorphilus</taxon>
    </lineage>
</organism>
<keyword evidence="4" id="KW-0297">G-protein coupled receptor</keyword>
<dbReference type="GO" id="GO:0005886">
    <property type="term" value="C:plasma membrane"/>
    <property type="evidence" value="ECO:0007669"/>
    <property type="project" value="TreeGrafter"/>
</dbReference>
<evidence type="ECO:0000256" key="2">
    <source>
        <dbReference type="ARBA" id="ARBA00022692"/>
    </source>
</evidence>
<keyword evidence="3 8" id="KW-1133">Transmembrane helix</keyword>
<comment type="subcellular location">
    <subcellularLocation>
        <location evidence="1">Membrane</location>
        <topology evidence="1">Multi-pass membrane protein</topology>
    </subcellularLocation>
</comment>
<keyword evidence="7" id="KW-0807">Transducer</keyword>
<keyword evidence="11" id="KW-1185">Reference proteome</keyword>
<evidence type="ECO:0000313" key="10">
    <source>
        <dbReference type="EMBL" id="CAD5116800.1"/>
    </source>
</evidence>
<evidence type="ECO:0000256" key="1">
    <source>
        <dbReference type="ARBA" id="ARBA00004141"/>
    </source>
</evidence>
<evidence type="ECO:0000256" key="4">
    <source>
        <dbReference type="ARBA" id="ARBA00023040"/>
    </source>
</evidence>
<evidence type="ECO:0000256" key="3">
    <source>
        <dbReference type="ARBA" id="ARBA00022989"/>
    </source>
</evidence>
<keyword evidence="5 8" id="KW-0472">Membrane</keyword>
<evidence type="ECO:0000256" key="6">
    <source>
        <dbReference type="ARBA" id="ARBA00023170"/>
    </source>
</evidence>
<gene>
    <name evidence="10" type="ORF">DGYR_LOCUS5392</name>
</gene>
<dbReference type="GO" id="GO:0004930">
    <property type="term" value="F:G protein-coupled receptor activity"/>
    <property type="evidence" value="ECO:0007669"/>
    <property type="project" value="UniProtKB-KW"/>
</dbReference>